<accession>A0A8R1ILV4</accession>
<dbReference type="Proteomes" id="UP000005237">
    <property type="component" value="Unassembled WGS sequence"/>
</dbReference>
<evidence type="ECO:0000313" key="2">
    <source>
        <dbReference type="Proteomes" id="UP000005237"/>
    </source>
</evidence>
<protein>
    <submittedName>
        <fullName evidence="1">Uncharacterized protein</fullName>
    </submittedName>
</protein>
<sequence length="179" mass="19207">MKRELNHDALNRASGEPMTWIQTLSSLGATRATQMSLSGRFLWGATLVGVTVCDRLSLASTSAITTTDYRLHRGTLALMDSLVLDSFSWFSLRTGRIRWLAVPAGYGPRQDVVGCADSPSPSSVPLVGFLSVLAASCHPLVEDCCSAADVLISSTGSSVRARFPRVALFWPALCSWATV</sequence>
<dbReference type="AlphaFoldDB" id="A0A8R1ILV4"/>
<name>A0A8R1ILV4_CAEJA</name>
<reference evidence="2" key="1">
    <citation type="submission" date="2010-08" db="EMBL/GenBank/DDBJ databases">
        <authorList>
            <consortium name="Caenorhabditis japonica Sequencing Consortium"/>
            <person name="Wilson R.K."/>
        </authorList>
    </citation>
    <scope>NUCLEOTIDE SEQUENCE [LARGE SCALE GENOMIC DNA]</scope>
    <source>
        <strain evidence="2">DF5081</strain>
    </source>
</reference>
<proteinExistence type="predicted"/>
<dbReference type="EnsemblMetazoa" id="CJA32994.1">
    <property type="protein sequence ID" value="CJA32994.1"/>
    <property type="gene ID" value="WBGene00208841"/>
</dbReference>
<organism evidence="1 2">
    <name type="scientific">Caenorhabditis japonica</name>
    <dbReference type="NCBI Taxonomy" id="281687"/>
    <lineage>
        <taxon>Eukaryota</taxon>
        <taxon>Metazoa</taxon>
        <taxon>Ecdysozoa</taxon>
        <taxon>Nematoda</taxon>
        <taxon>Chromadorea</taxon>
        <taxon>Rhabditida</taxon>
        <taxon>Rhabditina</taxon>
        <taxon>Rhabditomorpha</taxon>
        <taxon>Rhabditoidea</taxon>
        <taxon>Rhabditidae</taxon>
        <taxon>Peloderinae</taxon>
        <taxon>Caenorhabditis</taxon>
    </lineage>
</organism>
<evidence type="ECO:0000313" key="1">
    <source>
        <dbReference type="EnsemblMetazoa" id="CJA32994.1"/>
    </source>
</evidence>
<reference evidence="1" key="2">
    <citation type="submission" date="2022-06" db="UniProtKB">
        <authorList>
            <consortium name="EnsemblMetazoa"/>
        </authorList>
    </citation>
    <scope>IDENTIFICATION</scope>
    <source>
        <strain evidence="1">DF5081</strain>
    </source>
</reference>
<keyword evidence="2" id="KW-1185">Reference proteome</keyword>